<reference evidence="1 2" key="1">
    <citation type="submission" date="2018-12" db="EMBL/GenBank/DDBJ databases">
        <authorList>
            <consortium name="Pathogen Informatics"/>
        </authorList>
    </citation>
    <scope>NUCLEOTIDE SEQUENCE [LARGE SCALE GENOMIC DNA]</scope>
    <source>
        <strain evidence="1 2">NCTC8271</strain>
    </source>
</reference>
<gene>
    <name evidence="1" type="ORF">NCTC8271_02290</name>
</gene>
<dbReference type="Proteomes" id="UP000273655">
    <property type="component" value="Chromosome 1"/>
</dbReference>
<evidence type="ECO:0000313" key="2">
    <source>
        <dbReference type="Proteomes" id="UP000273655"/>
    </source>
</evidence>
<accession>A0A3S4FUZ7</accession>
<name>A0A3S4FUZ7_SALET</name>
<dbReference type="AlphaFoldDB" id="A0A3S4FUZ7"/>
<protein>
    <submittedName>
        <fullName evidence="1">Uncharacterized protein</fullName>
    </submittedName>
</protein>
<organism evidence="1 2">
    <name type="scientific">Salmonella enterica I</name>
    <dbReference type="NCBI Taxonomy" id="59201"/>
    <lineage>
        <taxon>Bacteria</taxon>
        <taxon>Pseudomonadati</taxon>
        <taxon>Pseudomonadota</taxon>
        <taxon>Gammaproteobacteria</taxon>
        <taxon>Enterobacterales</taxon>
        <taxon>Enterobacteriaceae</taxon>
        <taxon>Salmonella</taxon>
    </lineage>
</organism>
<proteinExistence type="predicted"/>
<evidence type="ECO:0000313" key="1">
    <source>
        <dbReference type="EMBL" id="VEA35966.1"/>
    </source>
</evidence>
<sequence>MGSDFIIYAKGKTNSPRIEYNNPGNIAIAIKFNKLSELF</sequence>
<dbReference type="EMBL" id="LR134148">
    <property type="protein sequence ID" value="VEA35966.1"/>
    <property type="molecule type" value="Genomic_DNA"/>
</dbReference>